<dbReference type="SUPFAM" id="SSF53187">
    <property type="entry name" value="Zn-dependent exopeptidases"/>
    <property type="match status" value="1"/>
</dbReference>
<dbReference type="PANTHER" id="PTHR11963:SF20">
    <property type="entry name" value="PEPTIDASE B"/>
    <property type="match status" value="1"/>
</dbReference>
<dbReference type="InterPro" id="IPR043472">
    <property type="entry name" value="Macro_dom-like"/>
</dbReference>
<comment type="caution">
    <text evidence="7">The sequence shown here is derived from an EMBL/GenBank/DDBJ whole genome shotgun (WGS) entry which is preliminary data.</text>
</comment>
<keyword evidence="5" id="KW-0464">Manganese</keyword>
<name>A0ABQ5VD61_9PROT</name>
<feature type="domain" description="Cytosol aminopeptidase" evidence="6">
    <location>
        <begin position="316"/>
        <end position="323"/>
    </location>
</feature>
<dbReference type="Proteomes" id="UP001161391">
    <property type="component" value="Unassembled WGS sequence"/>
</dbReference>
<evidence type="ECO:0000256" key="4">
    <source>
        <dbReference type="ARBA" id="ARBA00022801"/>
    </source>
</evidence>
<dbReference type="RefSeq" id="WP_284391961.1">
    <property type="nucleotide sequence ID" value="NZ_BSNK01000002.1"/>
</dbReference>
<dbReference type="GO" id="GO:0004177">
    <property type="term" value="F:aminopeptidase activity"/>
    <property type="evidence" value="ECO:0007669"/>
    <property type="project" value="UniProtKB-KW"/>
</dbReference>
<evidence type="ECO:0000259" key="6">
    <source>
        <dbReference type="PROSITE" id="PS00631"/>
    </source>
</evidence>
<dbReference type="InterPro" id="IPR000819">
    <property type="entry name" value="Peptidase_M17_C"/>
</dbReference>
<keyword evidence="3" id="KW-0645">Protease</keyword>
<dbReference type="PRINTS" id="PR00481">
    <property type="entry name" value="LAMNOPPTDASE"/>
</dbReference>
<evidence type="ECO:0000256" key="5">
    <source>
        <dbReference type="ARBA" id="ARBA00023211"/>
    </source>
</evidence>
<accession>A0ABQ5VD61</accession>
<dbReference type="PANTHER" id="PTHR11963">
    <property type="entry name" value="LEUCINE AMINOPEPTIDASE-RELATED"/>
    <property type="match status" value="1"/>
</dbReference>
<dbReference type="Pfam" id="PF00883">
    <property type="entry name" value="Peptidase_M17"/>
    <property type="match status" value="1"/>
</dbReference>
<evidence type="ECO:0000313" key="8">
    <source>
        <dbReference type="Proteomes" id="UP001161391"/>
    </source>
</evidence>
<dbReference type="Gene3D" id="3.40.220.10">
    <property type="entry name" value="Leucine Aminopeptidase, subunit E, domain 1"/>
    <property type="match status" value="1"/>
</dbReference>
<evidence type="ECO:0000313" key="7">
    <source>
        <dbReference type="EMBL" id="GLQ24954.1"/>
    </source>
</evidence>
<dbReference type="InterPro" id="IPR048816">
    <property type="entry name" value="Peptidase_M17_N_1"/>
</dbReference>
<sequence>MTRSAATTRLADVPNGEPIVPIHGIRPEGWADTREALSAQQAAFADANGFSGEAGQIVKLPAEDGAIAAVLLGCGTVDVDFDREMRLGQLAASLNGGFYQLAGTPPEWSERLAAIGWGMGSYRFTKYLKDTPEMAVLVLSDDIDAGQVSQAVDAAALARDLINRPAGDLGPDALHQAVLDLAEIHHATVTAVVGEDLLDENYPMIHAVGRAAHEPPRLVELEWGDPSHPRLAIVGKGITFDTGGLNIKGASGARLMKKDMGGAAHALALASMIMAARLPIRLHCLVAIAENAISAGAYRPGDILQSRAGLTVEIDNTDAEGRLVLGDALAKATESDPVLMIDFATLTGAARVALGPQLPPFFTNRPHLHDPVARHASAELDPVWPMPLWQPYHAMLRSPIADMKNSGGSFAGAVTAALFLERFVDGRPWMHFDVYGWNPALRPAHPKGADMYAVRGLFSWLASGGLNTPMDGPTE</sequence>
<dbReference type="CDD" id="cd00433">
    <property type="entry name" value="Peptidase_M17"/>
    <property type="match status" value="1"/>
</dbReference>
<dbReference type="EMBL" id="BSNK01000002">
    <property type="protein sequence ID" value="GLQ24954.1"/>
    <property type="molecule type" value="Genomic_DNA"/>
</dbReference>
<organism evidence="7 8">
    <name type="scientific">Algimonas ampicilliniresistens</name>
    <dbReference type="NCBI Taxonomy" id="1298735"/>
    <lineage>
        <taxon>Bacteria</taxon>
        <taxon>Pseudomonadati</taxon>
        <taxon>Pseudomonadota</taxon>
        <taxon>Alphaproteobacteria</taxon>
        <taxon>Maricaulales</taxon>
        <taxon>Robiginitomaculaceae</taxon>
        <taxon>Algimonas</taxon>
    </lineage>
</organism>
<proteinExistence type="inferred from homology"/>
<reference evidence="7" key="2">
    <citation type="submission" date="2023-01" db="EMBL/GenBank/DDBJ databases">
        <title>Draft genome sequence of Algimonas ampicilliniresistens strain NBRC 108219.</title>
        <authorList>
            <person name="Sun Q."/>
            <person name="Mori K."/>
        </authorList>
    </citation>
    <scope>NUCLEOTIDE SEQUENCE</scope>
    <source>
        <strain evidence="7">NBRC 108219</strain>
    </source>
</reference>
<keyword evidence="8" id="KW-1185">Reference proteome</keyword>
<reference evidence="7" key="1">
    <citation type="journal article" date="2014" name="Int. J. Syst. Evol. Microbiol.">
        <title>Complete genome of a new Firmicutes species belonging to the dominant human colonic microbiota ('Ruminococcus bicirculans') reveals two chromosomes and a selective capacity to utilize plant glucans.</title>
        <authorList>
            <consortium name="NISC Comparative Sequencing Program"/>
            <person name="Wegmann U."/>
            <person name="Louis P."/>
            <person name="Goesmann A."/>
            <person name="Henrissat B."/>
            <person name="Duncan S.H."/>
            <person name="Flint H.J."/>
        </authorList>
    </citation>
    <scope>NUCLEOTIDE SEQUENCE</scope>
    <source>
        <strain evidence="7">NBRC 108219</strain>
    </source>
</reference>
<evidence type="ECO:0000256" key="2">
    <source>
        <dbReference type="ARBA" id="ARBA00022438"/>
    </source>
</evidence>
<keyword evidence="4" id="KW-0378">Hydrolase</keyword>
<dbReference type="InterPro" id="IPR011356">
    <property type="entry name" value="Leucine_aapep/pepB"/>
</dbReference>
<keyword evidence="2 7" id="KW-0031">Aminopeptidase</keyword>
<dbReference type="Pfam" id="PF21337">
    <property type="entry name" value="Peptidase_M17_N_1"/>
    <property type="match status" value="1"/>
</dbReference>
<gene>
    <name evidence="7" type="ORF">GCM10007853_28280</name>
</gene>
<dbReference type="Gene3D" id="3.40.630.10">
    <property type="entry name" value="Zn peptidases"/>
    <property type="match status" value="1"/>
</dbReference>
<protein>
    <submittedName>
        <fullName evidence="7">Leucyl aminopeptidase</fullName>
    </submittedName>
</protein>
<comment type="similarity">
    <text evidence="1">Belongs to the peptidase M17 family.</text>
</comment>
<dbReference type="PROSITE" id="PS00631">
    <property type="entry name" value="CYTOSOL_AP"/>
    <property type="match status" value="1"/>
</dbReference>
<dbReference type="SUPFAM" id="SSF52949">
    <property type="entry name" value="Macro domain-like"/>
    <property type="match status" value="1"/>
</dbReference>
<evidence type="ECO:0000256" key="3">
    <source>
        <dbReference type="ARBA" id="ARBA00022670"/>
    </source>
</evidence>
<evidence type="ECO:0000256" key="1">
    <source>
        <dbReference type="ARBA" id="ARBA00009528"/>
    </source>
</evidence>